<dbReference type="PANTHER" id="PTHR13504:SF38">
    <property type="entry name" value="FIDO DOMAIN-CONTAINING PROTEIN"/>
    <property type="match status" value="1"/>
</dbReference>
<feature type="active site" evidence="1">
    <location>
        <position position="144"/>
    </location>
</feature>
<dbReference type="Pfam" id="PF02661">
    <property type="entry name" value="Fic"/>
    <property type="match status" value="1"/>
</dbReference>
<dbReference type="PANTHER" id="PTHR13504">
    <property type="entry name" value="FIDO DOMAIN-CONTAINING PROTEIN DDB_G0283145"/>
    <property type="match status" value="1"/>
</dbReference>
<protein>
    <submittedName>
        <fullName evidence="3">Fic family protein</fullName>
    </submittedName>
</protein>
<accession>A0A8J6P6B1</accession>
<evidence type="ECO:0000313" key="3">
    <source>
        <dbReference type="EMBL" id="MBC8519058.1"/>
    </source>
</evidence>
<dbReference type="PROSITE" id="PS51459">
    <property type="entry name" value="FIDO"/>
    <property type="match status" value="1"/>
</dbReference>
<feature type="domain" description="Fido" evidence="2">
    <location>
        <begin position="62"/>
        <end position="202"/>
    </location>
</feature>
<comment type="caution">
    <text evidence="3">The sequence shown here is derived from an EMBL/GenBank/DDBJ whole genome shotgun (WGS) entry which is preliminary data.</text>
</comment>
<evidence type="ECO:0000313" key="4">
    <source>
        <dbReference type="Proteomes" id="UP000654401"/>
    </source>
</evidence>
<name>A0A8J6P6B1_9GAMM</name>
<dbReference type="Proteomes" id="UP000654401">
    <property type="component" value="Unassembled WGS sequence"/>
</dbReference>
<dbReference type="AlphaFoldDB" id="A0A8J6P6B1"/>
<sequence>MNADRYDAAGNPEAEFEPGSNGLVLRNKLGINQTDEMDEVELDLLIQLYDEIPEQVEVDQQISIANLKAWHHRWLGNVYVWAGECRTVNIGKDAFQFAAAGQVARLMDLLERDYLSRYTPCASMTDEQLIEAIAVVHIELILIHPFREGNGRLSRLLANVMAMQACKPELDFSLWDEQKERYFSAIQAGLDDVEPMKELVRQVLPDVLRHEDV</sequence>
<evidence type="ECO:0000256" key="1">
    <source>
        <dbReference type="PIRSR" id="PIRSR640198-1"/>
    </source>
</evidence>
<dbReference type="EMBL" id="JACNFK010000015">
    <property type="protein sequence ID" value="MBC8519058.1"/>
    <property type="molecule type" value="Genomic_DNA"/>
</dbReference>
<dbReference type="InterPro" id="IPR003812">
    <property type="entry name" value="Fido"/>
</dbReference>
<dbReference type="Gene3D" id="1.10.3290.10">
    <property type="entry name" value="Fido-like domain"/>
    <property type="match status" value="1"/>
</dbReference>
<organism evidence="3 4">
    <name type="scientific">Candidatus Thiopontia autotrophica</name>
    <dbReference type="NCBI Taxonomy" id="2841688"/>
    <lineage>
        <taxon>Bacteria</taxon>
        <taxon>Pseudomonadati</taxon>
        <taxon>Pseudomonadota</taxon>
        <taxon>Gammaproteobacteria</taxon>
        <taxon>Candidatus Thiopontia</taxon>
    </lineage>
</organism>
<dbReference type="SUPFAM" id="SSF140931">
    <property type="entry name" value="Fic-like"/>
    <property type="match status" value="1"/>
</dbReference>
<gene>
    <name evidence="3" type="ORF">H8D24_01435</name>
</gene>
<dbReference type="InterPro" id="IPR036597">
    <property type="entry name" value="Fido-like_dom_sf"/>
</dbReference>
<dbReference type="InterPro" id="IPR040198">
    <property type="entry name" value="Fido_containing"/>
</dbReference>
<proteinExistence type="predicted"/>
<evidence type="ECO:0000259" key="2">
    <source>
        <dbReference type="PROSITE" id="PS51459"/>
    </source>
</evidence>
<reference evidence="3 4" key="1">
    <citation type="submission" date="2020-08" db="EMBL/GenBank/DDBJ databases">
        <title>Bridging the membrane lipid divide: bacteria of the FCB group superphylum have the potential to synthesize archaeal ether lipids.</title>
        <authorList>
            <person name="Villanueva L."/>
            <person name="Von Meijenfeldt F.A.B."/>
            <person name="Westbye A.B."/>
            <person name="Yadav S."/>
            <person name="Hopmans E.C."/>
            <person name="Dutilh B.E."/>
            <person name="Sinninghe Damste J.S."/>
        </authorList>
    </citation>
    <scope>NUCLEOTIDE SEQUENCE [LARGE SCALE GENOMIC DNA]</scope>
    <source>
        <strain evidence="3">NIOZ-UU100</strain>
    </source>
</reference>